<feature type="compositionally biased region" description="Acidic residues" evidence="1">
    <location>
        <begin position="535"/>
        <end position="558"/>
    </location>
</feature>
<sequence>MMRQYEEVVIDGDSSDDAELVEPRVDVDDDEEEDAVVVITPQSRKRRRQSTIMDEDDEEEVAPLVRTPKKPQQQRQEEDDDDDEVEIIAVASGSSVSGSSAKKRRRTIFESDEEEPEEDTAVVRRLSLTRNTPVMTKVKDERSSSSQRSSSRIERKRQEKGSSGASARKLEFRSLDNCLDHLKGQERDGTGEEDGDDFIEEEDEEEATPPSRKRQRPRPSTRERHYADGGEDLDEFIVDDDDVEYMDEDEEGVMGGTVSNEEEDLGQSDEEVRVSMQSRDPIEWFEIYLQYLEESILDADLDKKMRKTKGNRTYQLFRQACHHIERAICSRRDALRSSVVWPADLMSSLRYATAVHFNRCDVEQDCQACNRRNHYATQRVRFGGVLCDATELYKENWMSKLRRDIQEREPVDDTFELGSVCHARTLVYWQLLHAKHFWVALVDAKRHESGDGQGRIADDERKTFYKQEYGRYKRLLELVDRFSTDGQKQSTYHMPNVWKKVTSRHVHSEFLPVIGDNSVQGNESRRGTMDSFVGDSEDESEGQGDREEEEEKEEEDESKEQTDHEEEKAPTLTRPSPAPSPLRKLRQSSLLAVLNKKSPLKVVPSRGGSPMVKSESPKVKSETSSVKSESPTVKSETASPSNRKPAGEVEVEDLTCLVCKERQRDGGVVHGHYLHLYACYGCAKRQFTARLGCMVCDRPIDRVLQILPLSKHAKEAILREQRD</sequence>
<feature type="compositionally biased region" description="Acidic residues" evidence="1">
    <location>
        <begin position="191"/>
        <end position="207"/>
    </location>
</feature>
<organism evidence="3 4">
    <name type="scientific">Pythium oligandrum</name>
    <name type="common">Mycoparasitic fungus</name>
    <dbReference type="NCBI Taxonomy" id="41045"/>
    <lineage>
        <taxon>Eukaryota</taxon>
        <taxon>Sar</taxon>
        <taxon>Stramenopiles</taxon>
        <taxon>Oomycota</taxon>
        <taxon>Peronosporomycetes</taxon>
        <taxon>Pythiales</taxon>
        <taxon>Pythiaceae</taxon>
        <taxon>Pythium</taxon>
    </lineage>
</organism>
<feature type="compositionally biased region" description="Acidic residues" evidence="1">
    <location>
        <begin position="110"/>
        <end position="120"/>
    </location>
</feature>
<feature type="region of interest" description="Disordered" evidence="1">
    <location>
        <begin position="513"/>
        <end position="584"/>
    </location>
</feature>
<feature type="region of interest" description="Disordered" evidence="1">
    <location>
        <begin position="600"/>
        <end position="646"/>
    </location>
</feature>
<dbReference type="PANTHER" id="PTHR35711:SF1">
    <property type="entry name" value="ECTODERMAL, ISOFORM F"/>
    <property type="match status" value="1"/>
</dbReference>
<dbReference type="Pfam" id="PF13926">
    <property type="entry name" value="DUF4211"/>
    <property type="match status" value="1"/>
</dbReference>
<dbReference type="Proteomes" id="UP000794436">
    <property type="component" value="Unassembled WGS sequence"/>
</dbReference>
<dbReference type="Gene3D" id="3.30.40.10">
    <property type="entry name" value="Zinc/RING finger domain, C3HC4 (zinc finger)"/>
    <property type="match status" value="1"/>
</dbReference>
<feature type="compositionally biased region" description="Basic and acidic residues" evidence="1">
    <location>
        <begin position="168"/>
        <end position="190"/>
    </location>
</feature>
<feature type="compositionally biased region" description="Acidic residues" evidence="1">
    <location>
        <begin position="8"/>
        <end position="20"/>
    </location>
</feature>
<keyword evidence="4" id="KW-1185">Reference proteome</keyword>
<feature type="region of interest" description="Disordered" evidence="1">
    <location>
        <begin position="1"/>
        <end position="231"/>
    </location>
</feature>
<dbReference type="AlphaFoldDB" id="A0A8K1CM83"/>
<evidence type="ECO:0000313" key="4">
    <source>
        <dbReference type="Proteomes" id="UP000794436"/>
    </source>
</evidence>
<feature type="domain" description="DUF4211" evidence="2">
    <location>
        <begin position="236"/>
        <end position="391"/>
    </location>
</feature>
<dbReference type="OrthoDB" id="24526at2759"/>
<dbReference type="PANTHER" id="PTHR35711">
    <property type="entry name" value="EXPRESSED PROTEIN"/>
    <property type="match status" value="1"/>
</dbReference>
<reference evidence="3" key="1">
    <citation type="submission" date="2019-03" db="EMBL/GenBank/DDBJ databases">
        <title>Long read genome sequence of the mycoparasitic Pythium oligandrum ATCC 38472 isolated from sugarbeet rhizosphere.</title>
        <authorList>
            <person name="Gaulin E."/>
        </authorList>
    </citation>
    <scope>NUCLEOTIDE SEQUENCE</scope>
    <source>
        <strain evidence="3">ATCC 38472_TT</strain>
    </source>
</reference>
<dbReference type="EMBL" id="SPLM01000036">
    <property type="protein sequence ID" value="TMW66216.1"/>
    <property type="molecule type" value="Genomic_DNA"/>
</dbReference>
<comment type="caution">
    <text evidence="3">The sequence shown here is derived from an EMBL/GenBank/DDBJ whole genome shotgun (WGS) entry which is preliminary data.</text>
</comment>
<evidence type="ECO:0000256" key="1">
    <source>
        <dbReference type="SAM" id="MobiDB-lite"/>
    </source>
</evidence>
<dbReference type="InterPro" id="IPR013083">
    <property type="entry name" value="Znf_RING/FYVE/PHD"/>
</dbReference>
<feature type="compositionally biased region" description="Low complexity" evidence="1">
    <location>
        <begin position="89"/>
        <end position="100"/>
    </location>
</feature>
<accession>A0A8K1CM83</accession>
<proteinExistence type="predicted"/>
<gene>
    <name evidence="3" type="ORF">Poli38472_003981</name>
</gene>
<feature type="compositionally biased region" description="Basic and acidic residues" evidence="1">
    <location>
        <begin position="151"/>
        <end position="160"/>
    </location>
</feature>
<evidence type="ECO:0000313" key="3">
    <source>
        <dbReference type="EMBL" id="TMW66216.1"/>
    </source>
</evidence>
<feature type="compositionally biased region" description="Acidic residues" evidence="1">
    <location>
        <begin position="77"/>
        <end position="86"/>
    </location>
</feature>
<evidence type="ECO:0000259" key="2">
    <source>
        <dbReference type="Pfam" id="PF13926"/>
    </source>
</evidence>
<feature type="compositionally biased region" description="Low complexity" evidence="1">
    <location>
        <begin position="622"/>
        <end position="636"/>
    </location>
</feature>
<protein>
    <recommendedName>
        <fullName evidence="2">DUF4211 domain-containing protein</fullName>
    </recommendedName>
</protein>
<dbReference type="InterPro" id="IPR025451">
    <property type="entry name" value="DUF4211"/>
</dbReference>
<name>A0A8K1CM83_PYTOL</name>
<feature type="compositionally biased region" description="Basic and acidic residues" evidence="1">
    <location>
        <begin position="559"/>
        <end position="569"/>
    </location>
</feature>
<dbReference type="Pfam" id="PF13920">
    <property type="entry name" value="zf-C3HC4_3"/>
    <property type="match status" value="1"/>
</dbReference>